<evidence type="ECO:0000256" key="1">
    <source>
        <dbReference type="SAM" id="Phobius"/>
    </source>
</evidence>
<reference evidence="2 3" key="1">
    <citation type="submission" date="2024-01" db="EMBL/GenBank/DDBJ databases">
        <authorList>
            <person name="Allen C."/>
            <person name="Tagirdzhanova G."/>
        </authorList>
    </citation>
    <scope>NUCLEOTIDE SEQUENCE [LARGE SCALE GENOMIC DNA]</scope>
</reference>
<dbReference type="Proteomes" id="UP001642405">
    <property type="component" value="Unassembled WGS sequence"/>
</dbReference>
<comment type="caution">
    <text evidence="2">The sequence shown here is derived from an EMBL/GenBank/DDBJ whole genome shotgun (WGS) entry which is preliminary data.</text>
</comment>
<name>A0ABP0B3D1_9PEZI</name>
<keyword evidence="1" id="KW-0812">Transmembrane</keyword>
<proteinExistence type="predicted"/>
<accession>A0ABP0B3D1</accession>
<keyword evidence="1" id="KW-1133">Transmembrane helix</keyword>
<gene>
    <name evidence="2" type="ORF">SCUCBS95973_002011</name>
</gene>
<dbReference type="EMBL" id="CAWUHB010000007">
    <property type="protein sequence ID" value="CAK7214042.1"/>
    <property type="molecule type" value="Genomic_DNA"/>
</dbReference>
<organism evidence="2 3">
    <name type="scientific">Sporothrix curviconia</name>
    <dbReference type="NCBI Taxonomy" id="1260050"/>
    <lineage>
        <taxon>Eukaryota</taxon>
        <taxon>Fungi</taxon>
        <taxon>Dikarya</taxon>
        <taxon>Ascomycota</taxon>
        <taxon>Pezizomycotina</taxon>
        <taxon>Sordariomycetes</taxon>
        <taxon>Sordariomycetidae</taxon>
        <taxon>Ophiostomatales</taxon>
        <taxon>Ophiostomataceae</taxon>
        <taxon>Sporothrix</taxon>
    </lineage>
</organism>
<sequence length="99" mass="10812">MASIDPVPLGTLIGVGLGQPTKWLLFESPKLSTGARTAMVLAGAGLLAVGASADLFVRAALTFRRVNWRHVGATIVHISECSRWFFTVINISRDVYKRW</sequence>
<keyword evidence="1" id="KW-0472">Membrane</keyword>
<keyword evidence="3" id="KW-1185">Reference proteome</keyword>
<evidence type="ECO:0000313" key="2">
    <source>
        <dbReference type="EMBL" id="CAK7214042.1"/>
    </source>
</evidence>
<protein>
    <submittedName>
        <fullName evidence="2">Uncharacterized protein</fullName>
    </submittedName>
</protein>
<evidence type="ECO:0000313" key="3">
    <source>
        <dbReference type="Proteomes" id="UP001642405"/>
    </source>
</evidence>
<feature type="transmembrane region" description="Helical" evidence="1">
    <location>
        <begin position="38"/>
        <end position="61"/>
    </location>
</feature>